<protein>
    <recommendedName>
        <fullName evidence="2">Peptidase S74 domain-containing protein</fullName>
    </recommendedName>
</protein>
<keyword evidence="1" id="KW-0175">Coiled coil</keyword>
<gene>
    <name evidence="3" type="ORF">B9G79_10685</name>
</gene>
<dbReference type="AlphaFoldDB" id="A0A1Z3NDG1"/>
<evidence type="ECO:0000256" key="1">
    <source>
        <dbReference type="SAM" id="Coils"/>
    </source>
</evidence>
<feature type="domain" description="Peptidase S74" evidence="2">
    <location>
        <begin position="611"/>
        <end position="711"/>
    </location>
</feature>
<evidence type="ECO:0000259" key="2">
    <source>
        <dbReference type="PROSITE" id="PS51688"/>
    </source>
</evidence>
<dbReference type="Pfam" id="PF13884">
    <property type="entry name" value="Peptidase_S74"/>
    <property type="match status" value="1"/>
</dbReference>
<dbReference type="OrthoDB" id="197257at2"/>
<evidence type="ECO:0000313" key="3">
    <source>
        <dbReference type="EMBL" id="ASD65488.1"/>
    </source>
</evidence>
<organism evidence="3 4">
    <name type="scientific">Bdellovibrio bacteriovorus</name>
    <dbReference type="NCBI Taxonomy" id="959"/>
    <lineage>
        <taxon>Bacteria</taxon>
        <taxon>Pseudomonadati</taxon>
        <taxon>Bdellovibrionota</taxon>
        <taxon>Bdellovibrionia</taxon>
        <taxon>Bdellovibrionales</taxon>
        <taxon>Pseudobdellovibrionaceae</taxon>
        <taxon>Bdellovibrio</taxon>
    </lineage>
</organism>
<proteinExistence type="predicted"/>
<dbReference type="Gene3D" id="1.10.10.10">
    <property type="entry name" value="Winged helix-like DNA-binding domain superfamily/Winged helix DNA-binding domain"/>
    <property type="match status" value="1"/>
</dbReference>
<dbReference type="InterPro" id="IPR036388">
    <property type="entry name" value="WH-like_DNA-bd_sf"/>
</dbReference>
<dbReference type="Proteomes" id="UP000197003">
    <property type="component" value="Chromosome"/>
</dbReference>
<accession>A0A1Z3NDG1</accession>
<sequence length="736" mass="76354">MTNSKGVFDVPLGTGTKLFPTSGSVGLKEVFDNSTTLDCADVNNNVASSKGPIATQARRLSVQFHDGVGWNLITPDNEIRSVPYAHFASSALKLGNYSATDFVRTNALPAAACSAGQVVFFDGSDFTCVTDAGGTGVISDVLAGTGVTVTGTTSKTVNVTYGTTTGTAAQGNDSRITGAFQSATNLGGDLSGTLPNPTVAKIQGIAVATTTPQTGQVYRYGATELEPVYFGVDDLRTSTGLAQFATSCTASQTLTWSAVTDAFTCSNITGLDADVITAGTIDAARLPSSVTLPQIAAPAISAAEEGRIYFDSTEKKFKVSQGGSAYTDLVSAVTFPLRGASGSAGQPSYSFTTDTDTGMFNLGSNSIALSTGGTSRYQISDKMHRMGDMGSGTNNPSGFAFDSRYYGGGSSYHTGRFTVTGSNTFTANAGISGPAAGFSNSVSGTVAVSGDQGAMEGTSLMSVSGGFTGTAYGVRGTTTLSTPSSVPSTTVVGLQTGLWGLAKMGNTANLPTALKVNAITSDFLLDGTTGNGVTVDQGAGLEIRSSISSFDTLNQFTGVMIRAPTGTGTITSKYAILTEANAGSVGIGTLTPAYMLHVNGTAGGTSWANTSDRRFKRNIATIDSSLEKVLQLRGVTYDWRTEEFPQKNFEKGQQVGLIAQEVQAVFPDVVTKDNDGFLAVQYANLVAPLIEAMKEFHAKWNSENEALKAENAILKQQVQALQKWACQQDPTADFCR</sequence>
<evidence type="ECO:0000313" key="4">
    <source>
        <dbReference type="Proteomes" id="UP000197003"/>
    </source>
</evidence>
<dbReference type="EMBL" id="CP020946">
    <property type="protein sequence ID" value="ASD65488.1"/>
    <property type="molecule type" value="Genomic_DNA"/>
</dbReference>
<dbReference type="InterPro" id="IPR030392">
    <property type="entry name" value="S74_ICA"/>
</dbReference>
<reference evidence="3 4" key="1">
    <citation type="submission" date="2017-04" db="EMBL/GenBank/DDBJ databases">
        <title>Whole genome sequence of Bdellovibrio bacteriovorus strain SSB218315.</title>
        <authorList>
            <person name="Oyedara O."/>
            <person name="Rodriguez-Perez M.A."/>
        </authorList>
    </citation>
    <scope>NUCLEOTIDE SEQUENCE [LARGE SCALE GENOMIC DNA]</scope>
    <source>
        <strain evidence="3 4">SSB218315</strain>
    </source>
</reference>
<name>A0A1Z3NDG1_BDEBC</name>
<feature type="coiled-coil region" evidence="1">
    <location>
        <begin position="697"/>
        <end position="724"/>
    </location>
</feature>
<dbReference type="PROSITE" id="PS51688">
    <property type="entry name" value="ICA"/>
    <property type="match status" value="1"/>
</dbReference>